<comment type="caution">
    <text evidence="5">The sequence shown here is derived from an EMBL/GenBank/DDBJ whole genome shotgun (WGS) entry which is preliminary data.</text>
</comment>
<feature type="signal peptide" evidence="3">
    <location>
        <begin position="1"/>
        <end position="25"/>
    </location>
</feature>
<dbReference type="AlphaFoldDB" id="A0A502BVN8"/>
<feature type="region of interest" description="Disordered" evidence="2">
    <location>
        <begin position="317"/>
        <end position="348"/>
    </location>
</feature>
<evidence type="ECO:0000313" key="5">
    <source>
        <dbReference type="EMBL" id="TPG05345.1"/>
    </source>
</evidence>
<dbReference type="EMBL" id="RCZO01000010">
    <property type="protein sequence ID" value="TPG05345.1"/>
    <property type="molecule type" value="Genomic_DNA"/>
</dbReference>
<protein>
    <recommendedName>
        <fullName evidence="4">Protein SirB1 N-terminal domain-containing protein</fullName>
    </recommendedName>
</protein>
<feature type="domain" description="Protein SirB1 N-terminal" evidence="4">
    <location>
        <begin position="70"/>
        <end position="220"/>
    </location>
</feature>
<reference evidence="5 6" key="1">
    <citation type="journal article" date="2019" name="Environ. Microbiol.">
        <title>Species interactions and distinct microbial communities in high Arctic permafrost affected cryosols are associated with the CH4 and CO2 gas fluxes.</title>
        <authorList>
            <person name="Altshuler I."/>
            <person name="Hamel J."/>
            <person name="Turney S."/>
            <person name="Magnuson E."/>
            <person name="Levesque R."/>
            <person name="Greer C."/>
            <person name="Whyte L.G."/>
        </authorList>
    </citation>
    <scope>NUCLEOTIDE SEQUENCE [LARGE SCALE GENOMIC DNA]</scope>
    <source>
        <strain evidence="5 6">S13Y</strain>
    </source>
</reference>
<evidence type="ECO:0000256" key="1">
    <source>
        <dbReference type="ARBA" id="ARBA00007100"/>
    </source>
</evidence>
<evidence type="ECO:0000313" key="6">
    <source>
        <dbReference type="Proteomes" id="UP000319486"/>
    </source>
</evidence>
<evidence type="ECO:0000256" key="2">
    <source>
        <dbReference type="SAM" id="MobiDB-lite"/>
    </source>
</evidence>
<gene>
    <name evidence="5" type="ORF">EAH88_15335</name>
</gene>
<dbReference type="Pfam" id="PF13369">
    <property type="entry name" value="Transglut_core2"/>
    <property type="match status" value="1"/>
</dbReference>
<sequence length="348" mass="38657">MRSHSFQAFLLAIFVSGLSLTQAHAANSHAPMDPNLTTLHQLAEHPVDYGVVKVTLDHMVDPSVDVKATLHELDGWAEKVRVRLPPNADHYTTFMVLGSTFAVPGPWNDNRPFSYDLSDPFGKNIRNKLVSEYLKTRKGNCVSMPILLLILGQKLGLDMALATAPNHNLVMFRQDDGTWVNIEATSGTAFSNEEYQRQLYITPIAMHSGIYLRPLSPAEAVGAMGDELGDYYEKARKPKFQLDLTAYLLEINPKDTVAMIRRADAYYRLLDEKYFKKYPTPNLIPAADRADFQMLSKSNAELFQQAEALGGFYPVNADTSKKTDHGQKGVSCPSEESSATSSSVRPLA</sequence>
<dbReference type="Proteomes" id="UP000319486">
    <property type="component" value="Unassembled WGS sequence"/>
</dbReference>
<organism evidence="5 6">
    <name type="scientific">Rhodanobacter glycinis</name>
    <dbReference type="NCBI Taxonomy" id="582702"/>
    <lineage>
        <taxon>Bacteria</taxon>
        <taxon>Pseudomonadati</taxon>
        <taxon>Pseudomonadota</taxon>
        <taxon>Gammaproteobacteria</taxon>
        <taxon>Lysobacterales</taxon>
        <taxon>Rhodanobacteraceae</taxon>
        <taxon>Rhodanobacter</taxon>
    </lineage>
</organism>
<feature type="chain" id="PRO_5021218117" description="Protein SirB1 N-terminal domain-containing protein" evidence="3">
    <location>
        <begin position="26"/>
        <end position="348"/>
    </location>
</feature>
<accession>A0A502BVN8</accession>
<proteinExistence type="inferred from homology"/>
<name>A0A502BVN8_9GAMM</name>
<comment type="similarity">
    <text evidence="1">Belongs to the UPF0162 family.</text>
</comment>
<evidence type="ECO:0000256" key="3">
    <source>
        <dbReference type="SAM" id="SignalP"/>
    </source>
</evidence>
<keyword evidence="6" id="KW-1185">Reference proteome</keyword>
<dbReference type="InterPro" id="IPR032698">
    <property type="entry name" value="SirB1_N"/>
</dbReference>
<keyword evidence="3" id="KW-0732">Signal</keyword>
<evidence type="ECO:0000259" key="4">
    <source>
        <dbReference type="Pfam" id="PF13369"/>
    </source>
</evidence>
<feature type="compositionally biased region" description="Low complexity" evidence="2">
    <location>
        <begin position="331"/>
        <end position="348"/>
    </location>
</feature>
<dbReference type="RefSeq" id="WP_140654326.1">
    <property type="nucleotide sequence ID" value="NZ_RCZO01000010.1"/>
</dbReference>